<organism evidence="4 5">
    <name type="scientific">Pleurotus ostreatus</name>
    <name type="common">Oyster mushroom</name>
    <name type="synonym">White-rot fungus</name>
    <dbReference type="NCBI Taxonomy" id="5322"/>
    <lineage>
        <taxon>Eukaryota</taxon>
        <taxon>Fungi</taxon>
        <taxon>Dikarya</taxon>
        <taxon>Basidiomycota</taxon>
        <taxon>Agaricomycotina</taxon>
        <taxon>Agaricomycetes</taxon>
        <taxon>Agaricomycetidae</taxon>
        <taxon>Agaricales</taxon>
        <taxon>Pleurotineae</taxon>
        <taxon>Pleurotaceae</taxon>
        <taxon>Pleurotus</taxon>
    </lineage>
</organism>
<accession>A0A8H6ZU13</accession>
<dbReference type="AlphaFoldDB" id="A0A8H6ZU13"/>
<evidence type="ECO:0000259" key="3">
    <source>
        <dbReference type="Pfam" id="PF03981"/>
    </source>
</evidence>
<feature type="domain" description="Ubiquinol-cytochrome c chaperone" evidence="3">
    <location>
        <begin position="204"/>
        <end position="248"/>
    </location>
</feature>
<dbReference type="VEuPathDB" id="FungiDB:PC9H_007738"/>
<sequence>MIPRSALRVLATRQCVRRLATQPPKITLAASAPPTSPPPSTPPKRQKAWLTRKLQGSPAALSVLRGLGRILGYGSPEQIAGRRTFVLYKQLCAVRPDEESAFWQNDCYLPPTFQSWFTITNLHVWLLTARLRALPQPHGKACVQGLLDHFFIDIEDRIRAVLQPRLQPPTPYTFKSDFYTNPNAPPPPDPNSKTRQKAPSRAPDRIVMRQMKIFKEQWQGMGLALDLGIVKGDEELAAAMWRNLLGARGARGISLESSKAQFRRTVNLVGGEVVNVSKVDFEKEETQDDGSGVHDFPPQESDKYVKYPELMLDLVGYTRRELSRLEAITDEEIMKADPSRLRFGPVKTKA</sequence>
<dbReference type="Proteomes" id="UP000623687">
    <property type="component" value="Unassembled WGS sequence"/>
</dbReference>
<gene>
    <name evidence="4" type="primary">CBP3</name>
    <name evidence="4" type="ORF">PC9H_007738</name>
</gene>
<dbReference type="RefSeq" id="XP_036630886.1">
    <property type="nucleotide sequence ID" value="XM_036777266.1"/>
</dbReference>
<dbReference type="InterPro" id="IPR021150">
    <property type="entry name" value="Ubiq_cyt_c_chap"/>
</dbReference>
<evidence type="ECO:0000313" key="5">
    <source>
        <dbReference type="Proteomes" id="UP000623687"/>
    </source>
</evidence>
<reference evidence="4" key="1">
    <citation type="submission" date="2019-07" db="EMBL/GenBank/DDBJ databases">
        <authorList>
            <person name="Palmer J.M."/>
        </authorList>
    </citation>
    <scope>NUCLEOTIDE SEQUENCE</scope>
    <source>
        <strain evidence="4">PC9</strain>
    </source>
</reference>
<evidence type="ECO:0000256" key="1">
    <source>
        <dbReference type="ARBA" id="ARBA00006407"/>
    </source>
</evidence>
<dbReference type="GO" id="GO:0005739">
    <property type="term" value="C:mitochondrion"/>
    <property type="evidence" value="ECO:0007669"/>
    <property type="project" value="TreeGrafter"/>
</dbReference>
<keyword evidence="5" id="KW-1185">Reference proteome</keyword>
<dbReference type="GeneID" id="59377556"/>
<evidence type="ECO:0000256" key="2">
    <source>
        <dbReference type="SAM" id="MobiDB-lite"/>
    </source>
</evidence>
<comment type="caution">
    <text evidence="4">The sequence shown here is derived from an EMBL/GenBank/DDBJ whole genome shotgun (WGS) entry which is preliminary data.</text>
</comment>
<dbReference type="Pfam" id="PF03981">
    <property type="entry name" value="Ubiq_cyt_C_chap"/>
    <property type="match status" value="2"/>
</dbReference>
<dbReference type="OrthoDB" id="10253878at2759"/>
<dbReference type="InterPro" id="IPR007129">
    <property type="entry name" value="Ubiqinol_cyt_c_chaperone_CPB3"/>
</dbReference>
<dbReference type="PANTHER" id="PTHR12184:SF1">
    <property type="entry name" value="UBIQUINOL-CYTOCHROME-C REDUCTASE COMPLEX ASSEMBLY FACTOR 1"/>
    <property type="match status" value="1"/>
</dbReference>
<comment type="similarity">
    <text evidence="1">Belongs to the CBP3 family.</text>
</comment>
<evidence type="ECO:0000313" key="4">
    <source>
        <dbReference type="EMBL" id="KAF7428514.1"/>
    </source>
</evidence>
<dbReference type="EMBL" id="JACETU010000005">
    <property type="protein sequence ID" value="KAF7428514.1"/>
    <property type="molecule type" value="Genomic_DNA"/>
</dbReference>
<feature type="region of interest" description="Disordered" evidence="2">
    <location>
        <begin position="173"/>
        <end position="202"/>
    </location>
</feature>
<name>A0A8H6ZU13_PLEOS</name>
<dbReference type="PANTHER" id="PTHR12184">
    <property type="entry name" value="UBIQUINOL-CYTOCHROME C REDUCTASE COMPLEX ASSEMBLY FACTOR 1 FAMILY MEMBER"/>
    <property type="match status" value="1"/>
</dbReference>
<dbReference type="GO" id="GO:0034551">
    <property type="term" value="P:mitochondrial respiratory chain complex III assembly"/>
    <property type="evidence" value="ECO:0007669"/>
    <property type="project" value="TreeGrafter"/>
</dbReference>
<proteinExistence type="inferred from homology"/>
<feature type="domain" description="Ubiquinol-cytochrome c chaperone" evidence="3">
    <location>
        <begin position="106"/>
        <end position="161"/>
    </location>
</feature>
<feature type="region of interest" description="Disordered" evidence="2">
    <location>
        <begin position="26"/>
        <end position="45"/>
    </location>
</feature>
<protein>
    <submittedName>
        <fullName evidence="4">Protein cbp3, mitochondrial</fullName>
    </submittedName>
</protein>